<dbReference type="PROSITE" id="PS01124">
    <property type="entry name" value="HTH_ARAC_FAMILY_2"/>
    <property type="match status" value="1"/>
</dbReference>
<proteinExistence type="predicted"/>
<organism evidence="4 6">
    <name type="scientific">Pedobacter alluvionis</name>
    <dbReference type="NCBI Taxonomy" id="475253"/>
    <lineage>
        <taxon>Bacteria</taxon>
        <taxon>Pseudomonadati</taxon>
        <taxon>Bacteroidota</taxon>
        <taxon>Sphingobacteriia</taxon>
        <taxon>Sphingobacteriales</taxon>
        <taxon>Sphingobacteriaceae</taxon>
        <taxon>Pedobacter</taxon>
    </lineage>
</organism>
<keyword evidence="2" id="KW-0804">Transcription</keyword>
<evidence type="ECO:0000256" key="1">
    <source>
        <dbReference type="ARBA" id="ARBA00023015"/>
    </source>
</evidence>
<dbReference type="GO" id="GO:0043565">
    <property type="term" value="F:sequence-specific DNA binding"/>
    <property type="evidence" value="ECO:0007669"/>
    <property type="project" value="InterPro"/>
</dbReference>
<dbReference type="Gene3D" id="3.40.50.880">
    <property type="match status" value="1"/>
</dbReference>
<evidence type="ECO:0000313" key="5">
    <source>
        <dbReference type="EMBL" id="TFB28332.1"/>
    </source>
</evidence>
<dbReference type="SUPFAM" id="SSF52317">
    <property type="entry name" value="Class I glutamine amidotransferase-like"/>
    <property type="match status" value="1"/>
</dbReference>
<dbReference type="PANTHER" id="PTHR43130">
    <property type="entry name" value="ARAC-FAMILY TRANSCRIPTIONAL REGULATOR"/>
    <property type="match status" value="1"/>
</dbReference>
<dbReference type="PANTHER" id="PTHR43130:SF3">
    <property type="entry name" value="HTH-TYPE TRANSCRIPTIONAL REGULATOR RV1931C"/>
    <property type="match status" value="1"/>
</dbReference>
<dbReference type="InterPro" id="IPR029062">
    <property type="entry name" value="Class_I_gatase-like"/>
</dbReference>
<evidence type="ECO:0000313" key="4">
    <source>
        <dbReference type="EMBL" id="RLJ69613.1"/>
    </source>
</evidence>
<reference evidence="4 6" key="1">
    <citation type="submission" date="2018-10" db="EMBL/GenBank/DDBJ databases">
        <title>Genomic Encyclopedia of Archaeal and Bacterial Type Strains, Phase II (KMG-II): from individual species to whole genera.</title>
        <authorList>
            <person name="Goeker M."/>
        </authorList>
    </citation>
    <scope>NUCLEOTIDE SEQUENCE [LARGE SCALE GENOMIC DNA]</scope>
    <source>
        <strain evidence="4 6">DSM 19624</strain>
    </source>
</reference>
<sequence length="305" mass="34097">MKPNRVIFFIFNNVHLLDLAGAVTVFYESGCCGKQYDMRYVSPYDNPESSSGLGFTNVEPLSSITVNQHDIVIVAGMEIEKWNRADDHLWIPWLQSAAATGATISSICTAAFALAAAGLLNGQNCTTHWAWTTALQQRYPLIKVIENKLFVQSGRIFTSAGIATGIDLALYLVEEQHGAAFACLVAKDMVVYMRRDGMEAQNSIYLQNRQHINHLIHQVQDYITKQLHQKITIGELAELVFISPRSLTRLFKSATGITIGQYIQSLRMEKAKHLLKTGEKVAWIAKECGYNSASQLRKLTKEIKD</sequence>
<dbReference type="InterPro" id="IPR052158">
    <property type="entry name" value="INH-QAR"/>
</dbReference>
<dbReference type="EMBL" id="RCCK01000016">
    <property type="protein sequence ID" value="RLJ69613.1"/>
    <property type="molecule type" value="Genomic_DNA"/>
</dbReference>
<accession>A0A497XLT1</accession>
<dbReference type="EMBL" id="SOPX01000006">
    <property type="protein sequence ID" value="TFB28332.1"/>
    <property type="molecule type" value="Genomic_DNA"/>
</dbReference>
<name>A0A497XLT1_9SPHI</name>
<evidence type="ECO:0000259" key="3">
    <source>
        <dbReference type="PROSITE" id="PS01124"/>
    </source>
</evidence>
<feature type="domain" description="HTH araC/xylS-type" evidence="3">
    <location>
        <begin position="217"/>
        <end position="305"/>
    </location>
</feature>
<evidence type="ECO:0000313" key="7">
    <source>
        <dbReference type="Proteomes" id="UP000297429"/>
    </source>
</evidence>
<dbReference type="SUPFAM" id="SSF46689">
    <property type="entry name" value="Homeodomain-like"/>
    <property type="match status" value="1"/>
</dbReference>
<reference evidence="5 7" key="2">
    <citation type="submission" date="2019-03" db="EMBL/GenBank/DDBJ databases">
        <authorList>
            <person name="He R.-H."/>
        </authorList>
    </citation>
    <scope>NUCLEOTIDE SEQUENCE [LARGE SCALE GENOMIC DNA]</scope>
    <source>
        <strain evidence="5 7">DSM 19624</strain>
    </source>
</reference>
<dbReference type="GO" id="GO:0003700">
    <property type="term" value="F:DNA-binding transcription factor activity"/>
    <property type="evidence" value="ECO:0007669"/>
    <property type="project" value="InterPro"/>
</dbReference>
<dbReference type="Pfam" id="PF12833">
    <property type="entry name" value="HTH_18"/>
    <property type="match status" value="1"/>
</dbReference>
<gene>
    <name evidence="4" type="ORF">BCL90_5211</name>
    <name evidence="5" type="ORF">E3V97_22855</name>
</gene>
<dbReference type="Pfam" id="PF01965">
    <property type="entry name" value="DJ-1_PfpI"/>
    <property type="match status" value="1"/>
</dbReference>
<dbReference type="RefSeq" id="WP_121288000.1">
    <property type="nucleotide sequence ID" value="NZ_RCCK01000016.1"/>
</dbReference>
<dbReference type="SMART" id="SM00342">
    <property type="entry name" value="HTH_ARAC"/>
    <property type="match status" value="1"/>
</dbReference>
<dbReference type="OrthoDB" id="9803764at2"/>
<dbReference type="Proteomes" id="UP000273898">
    <property type="component" value="Unassembled WGS sequence"/>
</dbReference>
<dbReference type="InterPro" id="IPR009057">
    <property type="entry name" value="Homeodomain-like_sf"/>
</dbReference>
<dbReference type="Gene3D" id="1.10.10.60">
    <property type="entry name" value="Homeodomain-like"/>
    <property type="match status" value="2"/>
</dbReference>
<evidence type="ECO:0000313" key="6">
    <source>
        <dbReference type="Proteomes" id="UP000273898"/>
    </source>
</evidence>
<keyword evidence="7" id="KW-1185">Reference proteome</keyword>
<dbReference type="AlphaFoldDB" id="A0A497XLT1"/>
<dbReference type="Proteomes" id="UP000297429">
    <property type="component" value="Unassembled WGS sequence"/>
</dbReference>
<keyword evidence="1" id="KW-0805">Transcription regulation</keyword>
<evidence type="ECO:0000256" key="2">
    <source>
        <dbReference type="ARBA" id="ARBA00023163"/>
    </source>
</evidence>
<dbReference type="InterPro" id="IPR018060">
    <property type="entry name" value="HTH_AraC"/>
</dbReference>
<comment type="caution">
    <text evidence="4">The sequence shown here is derived from an EMBL/GenBank/DDBJ whole genome shotgun (WGS) entry which is preliminary data.</text>
</comment>
<dbReference type="InterPro" id="IPR002818">
    <property type="entry name" value="DJ-1/PfpI"/>
</dbReference>
<protein>
    <submittedName>
        <fullName evidence="5">Helix-turn-helix domain-containing protein</fullName>
    </submittedName>
    <submittedName>
        <fullName evidence="4">Transcriptional regulator GlxA family with amidase domain</fullName>
    </submittedName>
</protein>